<dbReference type="EMBL" id="PYSW02000015">
    <property type="protein sequence ID" value="KAG2386772.1"/>
    <property type="molecule type" value="Genomic_DNA"/>
</dbReference>
<evidence type="ECO:0000313" key="2">
    <source>
        <dbReference type="EMBL" id="KAG2386772.1"/>
    </source>
</evidence>
<proteinExistence type="predicted"/>
<feature type="region of interest" description="Disordered" evidence="1">
    <location>
        <begin position="20"/>
        <end position="51"/>
    </location>
</feature>
<reference evidence="2 3" key="1">
    <citation type="journal article" date="2018" name="BMC Genomics">
        <title>The genome of Naegleria lovaniensis, the basis for a comparative approach to unravel pathogenicity factors of the human pathogenic amoeba N. fowleri.</title>
        <authorList>
            <person name="Liechti N."/>
            <person name="Schurch N."/>
            <person name="Bruggmann R."/>
            <person name="Wittwer M."/>
        </authorList>
    </citation>
    <scope>NUCLEOTIDE SEQUENCE [LARGE SCALE GENOMIC DNA]</scope>
    <source>
        <strain evidence="2 3">ATCC 30569</strain>
    </source>
</reference>
<sequence>MHQTSMTLQLPYSENPKIIIERSPNSGSIGSSGGGGGGGSGGHKSPLRTSMYPHSPLVIERPKSPVASFSSPKYHHFHKSPDIANAAATNFVSHYIPHHADDECQELEDYLEDEYILLRPCLRNPTLLMLPTSFKNKKKLNNVSNRNKRVLTLSTSPKLSVVVPPLRSNNMQF</sequence>
<dbReference type="Proteomes" id="UP000816034">
    <property type="component" value="Unassembled WGS sequence"/>
</dbReference>
<dbReference type="AlphaFoldDB" id="A0AA88KQU2"/>
<keyword evidence="3" id="KW-1185">Reference proteome</keyword>
<comment type="caution">
    <text evidence="2">The sequence shown here is derived from an EMBL/GenBank/DDBJ whole genome shotgun (WGS) entry which is preliminary data.</text>
</comment>
<dbReference type="GeneID" id="68094972"/>
<feature type="compositionally biased region" description="Gly residues" evidence="1">
    <location>
        <begin position="30"/>
        <end position="42"/>
    </location>
</feature>
<evidence type="ECO:0000313" key="3">
    <source>
        <dbReference type="Proteomes" id="UP000816034"/>
    </source>
</evidence>
<protein>
    <submittedName>
        <fullName evidence="2">Uncharacterized protein</fullName>
    </submittedName>
</protein>
<name>A0AA88KQU2_NAELO</name>
<dbReference type="RefSeq" id="XP_044550764.1">
    <property type="nucleotide sequence ID" value="XM_044691943.1"/>
</dbReference>
<gene>
    <name evidence="2" type="ORF">C9374_002516</name>
</gene>
<accession>A0AA88KQU2</accession>
<evidence type="ECO:0000256" key="1">
    <source>
        <dbReference type="SAM" id="MobiDB-lite"/>
    </source>
</evidence>
<organism evidence="2 3">
    <name type="scientific">Naegleria lovaniensis</name>
    <name type="common">Amoeba</name>
    <dbReference type="NCBI Taxonomy" id="51637"/>
    <lineage>
        <taxon>Eukaryota</taxon>
        <taxon>Discoba</taxon>
        <taxon>Heterolobosea</taxon>
        <taxon>Tetramitia</taxon>
        <taxon>Eutetramitia</taxon>
        <taxon>Vahlkampfiidae</taxon>
        <taxon>Naegleria</taxon>
    </lineage>
</organism>